<gene>
    <name evidence="2" type="ordered locus">Aazo_2486</name>
</gene>
<evidence type="ECO:0000313" key="2">
    <source>
        <dbReference type="EMBL" id="ADI64392.1"/>
    </source>
</evidence>
<evidence type="ECO:0000256" key="1">
    <source>
        <dbReference type="SAM" id="MobiDB-lite"/>
    </source>
</evidence>
<dbReference type="eggNOG" id="ENOG50307Q7">
    <property type="taxonomic scope" value="Bacteria"/>
</dbReference>
<reference evidence="2 3" key="1">
    <citation type="journal article" date="2010" name="PLoS ONE">
        <title>Genome erosion in a nitrogen-fixing vertically transmitted endosymbiotic multicellular cyanobacterium.</title>
        <authorList>
            <person name="Ran L."/>
            <person name="Larsson J."/>
            <person name="Vigil-Stenman T."/>
            <person name="Nylander J.A."/>
            <person name="Ininbergs K."/>
            <person name="Zheng W.W."/>
            <person name="Lapidus A."/>
            <person name="Lowry S."/>
            <person name="Haselkorn R."/>
            <person name="Bergman B."/>
        </authorList>
    </citation>
    <scope>NUCLEOTIDE SEQUENCE [LARGE SCALE GENOMIC DNA]</scope>
    <source>
        <strain evidence="2 3">0708</strain>
    </source>
</reference>
<dbReference type="HOGENOM" id="CLU_2181143_0_0_3"/>
<protein>
    <submittedName>
        <fullName evidence="2">Uncharacterized protein</fullName>
    </submittedName>
</protein>
<organism evidence="2 3">
    <name type="scientific">Nostoc azollae (strain 0708)</name>
    <name type="common">Anabaena azollae (strain 0708)</name>
    <dbReference type="NCBI Taxonomy" id="551115"/>
    <lineage>
        <taxon>Bacteria</taxon>
        <taxon>Bacillati</taxon>
        <taxon>Cyanobacteriota</taxon>
        <taxon>Cyanophyceae</taxon>
        <taxon>Nostocales</taxon>
        <taxon>Nostocaceae</taxon>
        <taxon>Trichormus</taxon>
    </lineage>
</organism>
<dbReference type="AlphaFoldDB" id="D7DYR3"/>
<feature type="compositionally biased region" description="Polar residues" evidence="1">
    <location>
        <begin position="31"/>
        <end position="55"/>
    </location>
</feature>
<sequence length="109" mass="11652">MFTSQENSLIANTLVNEINDTLAEKLCGGTITTPQTTQEDGLSTMPRTANKTSMPSLKASDALGLTPFVPHLPTTKLPRLGPLDPTKRTANTPKNAVTITIPLPLPVWS</sequence>
<proteinExistence type="predicted"/>
<name>D7DYR3_NOSA0</name>
<dbReference type="KEGG" id="naz:Aazo_2486"/>
<dbReference type="EMBL" id="CP002059">
    <property type="protein sequence ID" value="ADI64392.1"/>
    <property type="molecule type" value="Genomic_DNA"/>
</dbReference>
<feature type="region of interest" description="Disordered" evidence="1">
    <location>
        <begin position="31"/>
        <end position="56"/>
    </location>
</feature>
<accession>D7DYR3</accession>
<dbReference type="Proteomes" id="UP000001511">
    <property type="component" value="Chromosome"/>
</dbReference>
<dbReference type="RefSeq" id="WP_013191409.1">
    <property type="nucleotide sequence ID" value="NC_014248.1"/>
</dbReference>
<keyword evidence="3" id="KW-1185">Reference proteome</keyword>
<dbReference type="OrthoDB" id="9951016at2"/>
<evidence type="ECO:0000313" key="3">
    <source>
        <dbReference type="Proteomes" id="UP000001511"/>
    </source>
</evidence>